<evidence type="ECO:0000256" key="2">
    <source>
        <dbReference type="ARBA" id="ARBA00022553"/>
    </source>
</evidence>
<keyword evidence="6" id="KW-1185">Reference proteome</keyword>
<feature type="region of interest" description="Disordered" evidence="3">
    <location>
        <begin position="1"/>
        <end position="83"/>
    </location>
</feature>
<feature type="compositionally biased region" description="Basic and acidic residues" evidence="3">
    <location>
        <begin position="795"/>
        <end position="813"/>
    </location>
</feature>
<dbReference type="Pfam" id="PF12004">
    <property type="entry name" value="DAB2P_C"/>
    <property type="match status" value="1"/>
</dbReference>
<sequence>MVRAQRGYFDEPPPREEAEQEEREEPAPEERRREEPTTLGRSRGRQLYARLMGRAKSRDRCATLPPGLGQRHGGAELTDQQRHGVSVDPAVCPPPPDMFSDSSYEKAVGLAGRGSAPGTPVMGQRPDPGASRFTNFFSKRSFKGNPLKRTKSVTKLERKRYPVDVDGPAPSRLRSSRSHESLLSGHSMVSSTELGAGEVVIKPLHSSILGQEHCIQISSPSGTRYYSCRTAEERDRWIHSKAKTELCFWGEQFEFNNLPTVESIQVNLYREPDKKRKKDKNVLVGTVEIPVSSVNSKFFVEKWYPVALEKGTSNKHAPSLRIKCRFQAVDILPLPVYSEFLHYVTSRYGPLCEILEPLVGVKSKEDIATTLVHIMQREGLAKHLLADLVCMDVTRIDDERLTFRGNSLATKATESFMKLVGDRYLQDTLGEPVRRLLDARSDLEIDPLKVTAPGALHKQRTNLRAFVEEVWASILASYANFPPELRDCFHLICERLREAGKAEQQDNVISSCIFLRFFCPAILSPSLFSLTQEYPNEKAVRNLTLVAKTLQTLANFTQFQGKENYMEFLNEFVVKETNTMRAFLRKISSPLGREGRQQEWDGYVDLGKQLSVLHSLLRECAPKVTSPAHLAERQRLEAALATVTAAHSQQQQSQQQSQQQAQQQAQPPPPPSAAVAPPPNYLSLQRNMYRLNERASSERDAASPVADSDGPTAPSAAPTVPPPAEKASTLPRNAYLPAGGSSKRPAAHLNTSDDYVLFSALRPGRTGTGGPHQHYHGHPALAAYTSAGTGPRRAPRADDDTAEHSATELEHNVKGSQISISQLSNVASSGYQSFAYSQSSSPVDPAISHQQQQQSAGQQPTPLAFNNPVYQLSSSRTRQTRPSPYSPSTSLSSAQSLEDVQLVLAPSVAAPAGRAPPRSSSSSPSPPRERRHPAAPRTNPRAVPPPPPPPAGAEELYGRQRRLKAGRRTSADVLATRRQQQHGDSDSESSDEVRTGRDSRLKGKARRGRLPEKSFEEYEEEIRQLHVQMEQLHSRLSEELPRPAVTPTNHVCQPTPVQINEILHRLSLVEHELRREQSQLTSVLSEKERVIEAQNSRIQELNAANSQLHSLLASLRPPQQPPPAGPGGSALVPISDTSDYKSSSC</sequence>
<feature type="compositionally biased region" description="Low complexity" evidence="3">
    <location>
        <begin position="850"/>
        <end position="859"/>
    </location>
</feature>
<dbReference type="GO" id="GO:0005096">
    <property type="term" value="F:GTPase activator activity"/>
    <property type="evidence" value="ECO:0007669"/>
    <property type="project" value="UniProtKB-KW"/>
</dbReference>
<feature type="compositionally biased region" description="Polar residues" evidence="3">
    <location>
        <begin position="1135"/>
        <end position="1145"/>
    </location>
</feature>
<accession>A0A6A4WP99</accession>
<dbReference type="PANTHER" id="PTHR10194">
    <property type="entry name" value="RAS GTPASE-ACTIVATING PROTEINS"/>
    <property type="match status" value="1"/>
</dbReference>
<evidence type="ECO:0000259" key="4">
    <source>
        <dbReference type="PROSITE" id="PS50018"/>
    </source>
</evidence>
<feature type="compositionally biased region" description="Basic and acidic residues" evidence="3">
    <location>
        <begin position="25"/>
        <end position="36"/>
    </location>
</feature>
<protein>
    <submittedName>
        <fullName evidence="5">Putative Ras GTPase-activating protein</fullName>
    </submittedName>
</protein>
<dbReference type="PROSITE" id="PS00509">
    <property type="entry name" value="RAS_GTPASE_ACTIV_1"/>
    <property type="match status" value="1"/>
</dbReference>
<feature type="compositionally biased region" description="Pro residues" evidence="3">
    <location>
        <begin position="666"/>
        <end position="680"/>
    </location>
</feature>
<feature type="compositionally biased region" description="Pro residues" evidence="3">
    <location>
        <begin position="942"/>
        <end position="951"/>
    </location>
</feature>
<gene>
    <name evidence="5" type="ORF">FJT64_024275</name>
</gene>
<evidence type="ECO:0000256" key="1">
    <source>
        <dbReference type="ARBA" id="ARBA00022468"/>
    </source>
</evidence>
<feature type="compositionally biased region" description="Low complexity" evidence="3">
    <location>
        <begin position="871"/>
        <end position="897"/>
    </location>
</feature>
<feature type="region of interest" description="Disordered" evidence="3">
    <location>
        <begin position="1109"/>
        <end position="1145"/>
    </location>
</feature>
<dbReference type="EMBL" id="VIIS01000913">
    <property type="protein sequence ID" value="KAF0303801.1"/>
    <property type="molecule type" value="Genomic_DNA"/>
</dbReference>
<feature type="region of interest" description="Disordered" evidence="3">
    <location>
        <begin position="641"/>
        <end position="680"/>
    </location>
</feature>
<dbReference type="InterPro" id="IPR021887">
    <property type="entry name" value="DAB2P_C"/>
</dbReference>
<keyword evidence="1" id="KW-0343">GTPase activation</keyword>
<feature type="region of interest" description="Disordered" evidence="3">
    <location>
        <begin position="693"/>
        <end position="748"/>
    </location>
</feature>
<proteinExistence type="predicted"/>
<reference evidence="5 6" key="1">
    <citation type="submission" date="2019-07" db="EMBL/GenBank/DDBJ databases">
        <title>Draft genome assembly of a fouling barnacle, Amphibalanus amphitrite (Darwin, 1854): The first reference genome for Thecostraca.</title>
        <authorList>
            <person name="Kim W."/>
        </authorList>
    </citation>
    <scope>NUCLEOTIDE SEQUENCE [LARGE SCALE GENOMIC DNA]</scope>
    <source>
        <strain evidence="5">SNU_AA5</strain>
        <tissue evidence="5">Soma without cirri and trophi</tissue>
    </source>
</reference>
<dbReference type="SUPFAM" id="SSF48350">
    <property type="entry name" value="GTPase activation domain, GAP"/>
    <property type="match status" value="1"/>
</dbReference>
<evidence type="ECO:0000313" key="5">
    <source>
        <dbReference type="EMBL" id="KAF0303801.1"/>
    </source>
</evidence>
<dbReference type="InterPro" id="IPR039360">
    <property type="entry name" value="Ras_GTPase"/>
</dbReference>
<dbReference type="AlphaFoldDB" id="A0A6A4WP99"/>
<evidence type="ECO:0000256" key="3">
    <source>
        <dbReference type="SAM" id="MobiDB-lite"/>
    </source>
</evidence>
<dbReference type="InterPro" id="IPR057606">
    <property type="entry name" value="SynGAP1-like_PH"/>
</dbReference>
<feature type="region of interest" description="Disordered" evidence="3">
    <location>
        <begin position="110"/>
        <end position="130"/>
    </location>
</feature>
<feature type="region of interest" description="Disordered" evidence="3">
    <location>
        <begin position="783"/>
        <end position="817"/>
    </location>
</feature>
<dbReference type="InterPro" id="IPR023152">
    <property type="entry name" value="RasGAP_CS"/>
</dbReference>
<feature type="domain" description="Ras-GAP" evidence="4">
    <location>
        <begin position="363"/>
        <end position="555"/>
    </location>
</feature>
<keyword evidence="2" id="KW-0597">Phosphoprotein</keyword>
<dbReference type="PROSITE" id="PS50018">
    <property type="entry name" value="RAS_GTPASE_ACTIV_2"/>
    <property type="match status" value="1"/>
</dbReference>
<dbReference type="OrthoDB" id="5572587at2759"/>
<dbReference type="CDD" id="cd05136">
    <property type="entry name" value="RasGAP_DAB2IP"/>
    <property type="match status" value="1"/>
</dbReference>
<dbReference type="Proteomes" id="UP000440578">
    <property type="component" value="Unassembled WGS sequence"/>
</dbReference>
<dbReference type="PANTHER" id="PTHR10194:SF60">
    <property type="entry name" value="RAS GTPASE-ACTIVATING PROTEIN RASKOL"/>
    <property type="match status" value="1"/>
</dbReference>
<dbReference type="SMART" id="SM00323">
    <property type="entry name" value="RasGAP"/>
    <property type="match status" value="1"/>
</dbReference>
<feature type="region of interest" description="Disordered" evidence="3">
    <location>
        <begin position="835"/>
        <end position="1009"/>
    </location>
</feature>
<feature type="compositionally biased region" description="Low complexity" evidence="3">
    <location>
        <begin position="905"/>
        <end position="923"/>
    </location>
</feature>
<dbReference type="Pfam" id="PF00616">
    <property type="entry name" value="RasGAP"/>
    <property type="match status" value="2"/>
</dbReference>
<feature type="compositionally biased region" description="Basic and acidic residues" evidence="3">
    <location>
        <begin position="981"/>
        <end position="1001"/>
    </location>
</feature>
<comment type="caution">
    <text evidence="5">The sequence shown here is derived from an EMBL/GenBank/DDBJ whole genome shotgun (WGS) entry which is preliminary data.</text>
</comment>
<dbReference type="Gene3D" id="1.10.506.10">
    <property type="entry name" value="GTPase Activation - p120gap, domain 1"/>
    <property type="match status" value="2"/>
</dbReference>
<name>A0A6A4WP99_AMPAM</name>
<dbReference type="Pfam" id="PF25321">
    <property type="entry name" value="PH_RASGAP"/>
    <property type="match status" value="1"/>
</dbReference>
<dbReference type="InterPro" id="IPR001936">
    <property type="entry name" value="RasGAP_dom"/>
</dbReference>
<organism evidence="5 6">
    <name type="scientific">Amphibalanus amphitrite</name>
    <name type="common">Striped barnacle</name>
    <name type="synonym">Balanus amphitrite</name>
    <dbReference type="NCBI Taxonomy" id="1232801"/>
    <lineage>
        <taxon>Eukaryota</taxon>
        <taxon>Metazoa</taxon>
        <taxon>Ecdysozoa</taxon>
        <taxon>Arthropoda</taxon>
        <taxon>Crustacea</taxon>
        <taxon>Multicrustacea</taxon>
        <taxon>Cirripedia</taxon>
        <taxon>Thoracica</taxon>
        <taxon>Thoracicalcarea</taxon>
        <taxon>Balanomorpha</taxon>
        <taxon>Balanoidea</taxon>
        <taxon>Balanidae</taxon>
        <taxon>Amphibalaninae</taxon>
        <taxon>Amphibalanus</taxon>
    </lineage>
</organism>
<dbReference type="InterPro" id="IPR008936">
    <property type="entry name" value="Rho_GTPase_activation_prot"/>
</dbReference>
<evidence type="ECO:0000313" key="6">
    <source>
        <dbReference type="Proteomes" id="UP000440578"/>
    </source>
</evidence>
<feature type="compositionally biased region" description="Basic and acidic residues" evidence="3">
    <location>
        <begin position="8"/>
        <end position="17"/>
    </location>
</feature>
<feature type="region of interest" description="Disordered" evidence="3">
    <location>
        <begin position="162"/>
        <end position="186"/>
    </location>
</feature>
<feature type="compositionally biased region" description="Low complexity" evidence="3">
    <location>
        <begin position="641"/>
        <end position="665"/>
    </location>
</feature>